<evidence type="ECO:0000256" key="2">
    <source>
        <dbReference type="SAM" id="Phobius"/>
    </source>
</evidence>
<evidence type="ECO:0000256" key="1">
    <source>
        <dbReference type="SAM" id="MobiDB-lite"/>
    </source>
</evidence>
<evidence type="ECO:0000313" key="4">
    <source>
        <dbReference type="Proteomes" id="UP001165082"/>
    </source>
</evidence>
<keyword evidence="2" id="KW-0812">Transmembrane</keyword>
<dbReference type="AlphaFoldDB" id="A0A9W7CGJ9"/>
<dbReference type="Proteomes" id="UP001165082">
    <property type="component" value="Unassembled WGS sequence"/>
</dbReference>
<evidence type="ECO:0000313" key="3">
    <source>
        <dbReference type="EMBL" id="GMI04231.1"/>
    </source>
</evidence>
<accession>A0A9W7CGJ9</accession>
<feature type="transmembrane region" description="Helical" evidence="2">
    <location>
        <begin position="30"/>
        <end position="49"/>
    </location>
</feature>
<comment type="caution">
    <text evidence="3">The sequence shown here is derived from an EMBL/GenBank/DDBJ whole genome shotgun (WGS) entry which is preliminary data.</text>
</comment>
<keyword evidence="2" id="KW-1133">Transmembrane helix</keyword>
<feature type="non-terminal residue" evidence="3">
    <location>
        <position position="1"/>
    </location>
</feature>
<proteinExistence type="predicted"/>
<keyword evidence="2" id="KW-0472">Membrane</keyword>
<gene>
    <name evidence="3" type="ORF">TrRE_jg13229</name>
</gene>
<name>A0A9W7CGJ9_9STRA</name>
<organism evidence="3 4">
    <name type="scientific">Triparma retinervis</name>
    <dbReference type="NCBI Taxonomy" id="2557542"/>
    <lineage>
        <taxon>Eukaryota</taxon>
        <taxon>Sar</taxon>
        <taxon>Stramenopiles</taxon>
        <taxon>Ochrophyta</taxon>
        <taxon>Bolidophyceae</taxon>
        <taxon>Parmales</taxon>
        <taxon>Triparmaceae</taxon>
        <taxon>Triparma</taxon>
    </lineage>
</organism>
<reference evidence="3" key="1">
    <citation type="submission" date="2022-07" db="EMBL/GenBank/DDBJ databases">
        <title>Genome analysis of Parmales, a sister group of diatoms, reveals the evolutionary specialization of diatoms from phago-mixotrophs to photoautotrophs.</title>
        <authorList>
            <person name="Ban H."/>
            <person name="Sato S."/>
            <person name="Yoshikawa S."/>
            <person name="Kazumasa Y."/>
            <person name="Nakamura Y."/>
            <person name="Ichinomiya M."/>
            <person name="Saitoh K."/>
            <person name="Sato N."/>
            <person name="Blanc-Mathieu R."/>
            <person name="Endo H."/>
            <person name="Kuwata A."/>
            <person name="Ogata H."/>
        </authorList>
    </citation>
    <scope>NUCLEOTIDE SEQUENCE</scope>
</reference>
<sequence length="143" mass="15839">SKNLPGWDDLRSIIDNVPGPTIHKFTAIQFLLWAVIFVTAVILKIPYPMNSGNTWVIIGSLFPLMICLCALLRFTVLRRVISDEHLDILDPHEIHGRLQEIGDDPNEEKDPGMIPENETPEGPSSSSSADNPEPEDAAELKGD</sequence>
<dbReference type="EMBL" id="BRXZ01000068">
    <property type="protein sequence ID" value="GMI04231.1"/>
    <property type="molecule type" value="Genomic_DNA"/>
</dbReference>
<feature type="transmembrane region" description="Helical" evidence="2">
    <location>
        <begin position="55"/>
        <end position="76"/>
    </location>
</feature>
<keyword evidence="4" id="KW-1185">Reference proteome</keyword>
<protein>
    <submittedName>
        <fullName evidence="3">Uncharacterized protein</fullName>
    </submittedName>
</protein>
<feature type="region of interest" description="Disordered" evidence="1">
    <location>
        <begin position="97"/>
        <end position="143"/>
    </location>
</feature>